<protein>
    <recommendedName>
        <fullName evidence="7">Major facilitator superfamily (MFS) profile domain-containing protein</fullName>
    </recommendedName>
</protein>
<dbReference type="PROSITE" id="PS50850">
    <property type="entry name" value="MFS"/>
    <property type="match status" value="1"/>
</dbReference>
<feature type="compositionally biased region" description="Gly residues" evidence="5">
    <location>
        <begin position="597"/>
        <end position="608"/>
    </location>
</feature>
<feature type="compositionally biased region" description="Low complexity" evidence="5">
    <location>
        <begin position="46"/>
        <end position="81"/>
    </location>
</feature>
<dbReference type="Gene3D" id="1.20.1250.20">
    <property type="entry name" value="MFS general substrate transporter like domains"/>
    <property type="match status" value="1"/>
</dbReference>
<proteinExistence type="predicted"/>
<keyword evidence="3 6" id="KW-1133">Transmembrane helix</keyword>
<dbReference type="RefSeq" id="XP_009222213.1">
    <property type="nucleotide sequence ID" value="XM_009223949.1"/>
</dbReference>
<dbReference type="HOGENOM" id="CLU_008455_8_0_1"/>
<sequence>MPAASGDGGHSGPDPKRPGSDPHLAAPAQVAPGTGGTPLGNQGSGAITASIAPASPRAAAPEEAPAASAATTPSHPPAAATADDDVAHTESAYSTSSSAAASRRHSAAGSSGMSRITTNASMGPDAVAEAEPYSSFVEVPDSVYDRFTPGRKLVVVAVLSFCSFLAPISSTAVLSAVPEVAAEFGTTGTVINISNAFYMFFMGVSPMFWGPLSQVYGRRIVNLVTAVLFTACSIGTVFATSLEAFIVFRLLTAFEGTSFILVGSAVIGDLYRPTERATALSWFLSGTLIGPALGPFLAGIIVTYQSWRVIFWMQTGLGALALVGVVFLLPETAHRLKKDDLVGMPRRRKARVLCSMISPLRVVKLFAYPNLTLTGLASAGLLFNMYSLLTPIRYVINPRFNLTTPMQSGFFYLAPGCGYLVGSLFGGQYADYTVKRWMAKRGGRRVPEDRLRSAVVFIGVVVPACTLTYGWGLERDVGGVPLAVVTLFVQAVAQLFGFPSLNTYCLDVMQPRAAEVVAGNYMIRYMFACLGTAVVLPAVGAVGVGWFCTISSAFLVLSTLGLCATIRWGEGWRDARDQRRRARRAERRRRAREVEGGEAGGEAKGARG</sequence>
<dbReference type="InterPro" id="IPR011701">
    <property type="entry name" value="MFS"/>
</dbReference>
<name>J3NXY0_GAET3</name>
<dbReference type="PANTHER" id="PTHR23502">
    <property type="entry name" value="MAJOR FACILITATOR SUPERFAMILY"/>
    <property type="match status" value="1"/>
</dbReference>
<dbReference type="InterPro" id="IPR020846">
    <property type="entry name" value="MFS_dom"/>
</dbReference>
<feature type="compositionally biased region" description="Gly residues" evidence="5">
    <location>
        <begin position="1"/>
        <end position="11"/>
    </location>
</feature>
<dbReference type="GO" id="GO:0005886">
    <property type="term" value="C:plasma membrane"/>
    <property type="evidence" value="ECO:0007669"/>
    <property type="project" value="TreeGrafter"/>
</dbReference>
<dbReference type="AlphaFoldDB" id="J3NXY0"/>
<keyword evidence="2 6" id="KW-0812">Transmembrane</keyword>
<reference evidence="8" key="3">
    <citation type="submission" date="2010-09" db="EMBL/GenBank/DDBJ databases">
        <title>Annotation of Gaeumannomyces graminis var. tritici R3-111a-1.</title>
        <authorList>
            <consortium name="The Broad Institute Genome Sequencing Platform"/>
            <person name="Ma L.-J."/>
            <person name="Dead R."/>
            <person name="Young S.K."/>
            <person name="Zeng Q."/>
            <person name="Gargeya S."/>
            <person name="Fitzgerald M."/>
            <person name="Haas B."/>
            <person name="Abouelleil A."/>
            <person name="Alvarado L."/>
            <person name="Arachchi H.M."/>
            <person name="Berlin A."/>
            <person name="Brown A."/>
            <person name="Chapman S.B."/>
            <person name="Chen Z."/>
            <person name="Dunbar C."/>
            <person name="Freedman E."/>
            <person name="Gearin G."/>
            <person name="Gellesch M."/>
            <person name="Goldberg J."/>
            <person name="Griggs A."/>
            <person name="Gujja S."/>
            <person name="Heiman D."/>
            <person name="Howarth C."/>
            <person name="Larson L."/>
            <person name="Lui A."/>
            <person name="MacDonald P.J.P."/>
            <person name="Mehta T."/>
            <person name="Montmayeur A."/>
            <person name="Murphy C."/>
            <person name="Neiman D."/>
            <person name="Pearson M."/>
            <person name="Priest M."/>
            <person name="Roberts A."/>
            <person name="Saif S."/>
            <person name="Shea T."/>
            <person name="Shenoy N."/>
            <person name="Sisk P."/>
            <person name="Stolte C."/>
            <person name="Sykes S."/>
            <person name="Yandava C."/>
            <person name="Wortman J."/>
            <person name="Nusbaum C."/>
            <person name="Birren B."/>
        </authorList>
    </citation>
    <scope>NUCLEOTIDE SEQUENCE</scope>
    <source>
        <strain evidence="8">R3-111a-1</strain>
    </source>
</reference>
<evidence type="ECO:0000313" key="9">
    <source>
        <dbReference type="EnsemblFungi" id="EJT76213"/>
    </source>
</evidence>
<feature type="transmembrane region" description="Helical" evidence="6">
    <location>
        <begin position="550"/>
        <end position="569"/>
    </location>
</feature>
<evidence type="ECO:0000259" key="7">
    <source>
        <dbReference type="PROSITE" id="PS50850"/>
    </source>
</evidence>
<evidence type="ECO:0000256" key="1">
    <source>
        <dbReference type="ARBA" id="ARBA00004141"/>
    </source>
</evidence>
<dbReference type="VEuPathDB" id="FungiDB:GGTG_06135"/>
<dbReference type="EnsemblFungi" id="EJT76213">
    <property type="protein sequence ID" value="EJT76213"/>
    <property type="gene ID" value="GGTG_06135"/>
</dbReference>
<accession>J3NXY0</accession>
<dbReference type="SUPFAM" id="SSF103473">
    <property type="entry name" value="MFS general substrate transporter"/>
    <property type="match status" value="1"/>
</dbReference>
<reference evidence="9" key="4">
    <citation type="journal article" date="2015" name="G3 (Bethesda)">
        <title>Genome sequences of three phytopathogenic species of the Magnaporthaceae family of fungi.</title>
        <authorList>
            <person name="Okagaki L.H."/>
            <person name="Nunes C.C."/>
            <person name="Sailsbery J."/>
            <person name="Clay B."/>
            <person name="Brown D."/>
            <person name="John T."/>
            <person name="Oh Y."/>
            <person name="Young N."/>
            <person name="Fitzgerald M."/>
            <person name="Haas B.J."/>
            <person name="Zeng Q."/>
            <person name="Young S."/>
            <person name="Adiconis X."/>
            <person name="Fan L."/>
            <person name="Levin J.Z."/>
            <person name="Mitchell T.K."/>
            <person name="Okubara P.A."/>
            <person name="Farman M.L."/>
            <person name="Kohn L.M."/>
            <person name="Birren B."/>
            <person name="Ma L.-J."/>
            <person name="Dean R.A."/>
        </authorList>
    </citation>
    <scope>NUCLEOTIDE SEQUENCE</scope>
    <source>
        <strain evidence="9">R3-111a-1</strain>
    </source>
</reference>
<keyword evidence="4 6" id="KW-0472">Membrane</keyword>
<feature type="transmembrane region" description="Helical" evidence="6">
    <location>
        <begin position="365"/>
        <end position="389"/>
    </location>
</feature>
<reference evidence="10" key="1">
    <citation type="submission" date="2010-07" db="EMBL/GenBank/DDBJ databases">
        <title>The genome sequence of Gaeumannomyces graminis var. tritici strain R3-111a-1.</title>
        <authorList>
            <consortium name="The Broad Institute Genome Sequencing Platform"/>
            <person name="Ma L.-J."/>
            <person name="Dead R."/>
            <person name="Young S."/>
            <person name="Zeng Q."/>
            <person name="Koehrsen M."/>
            <person name="Alvarado L."/>
            <person name="Berlin A."/>
            <person name="Chapman S.B."/>
            <person name="Chen Z."/>
            <person name="Freedman E."/>
            <person name="Gellesch M."/>
            <person name="Goldberg J."/>
            <person name="Griggs A."/>
            <person name="Gujja S."/>
            <person name="Heilman E.R."/>
            <person name="Heiman D."/>
            <person name="Hepburn T."/>
            <person name="Howarth C."/>
            <person name="Jen D."/>
            <person name="Larson L."/>
            <person name="Mehta T."/>
            <person name="Neiman D."/>
            <person name="Pearson M."/>
            <person name="Roberts A."/>
            <person name="Saif S."/>
            <person name="Shea T."/>
            <person name="Shenoy N."/>
            <person name="Sisk P."/>
            <person name="Stolte C."/>
            <person name="Sykes S."/>
            <person name="Walk T."/>
            <person name="White J."/>
            <person name="Yandava C."/>
            <person name="Haas B."/>
            <person name="Nusbaum C."/>
            <person name="Birren B."/>
        </authorList>
    </citation>
    <scope>NUCLEOTIDE SEQUENCE [LARGE SCALE GENOMIC DNA]</scope>
    <source>
        <strain evidence="10">R3-111a-1</strain>
    </source>
</reference>
<feature type="compositionally biased region" description="Low complexity" evidence="5">
    <location>
        <begin position="89"/>
        <end position="114"/>
    </location>
</feature>
<feature type="region of interest" description="Disordered" evidence="5">
    <location>
        <begin position="579"/>
        <end position="608"/>
    </location>
</feature>
<feature type="transmembrane region" description="Helical" evidence="6">
    <location>
        <begin position="246"/>
        <end position="267"/>
    </location>
</feature>
<gene>
    <name evidence="9" type="primary">20346593</name>
    <name evidence="8" type="ORF">GGTG_06135</name>
</gene>
<evidence type="ECO:0000256" key="4">
    <source>
        <dbReference type="ARBA" id="ARBA00023136"/>
    </source>
</evidence>
<dbReference type="OrthoDB" id="3066029at2759"/>
<dbReference type="Proteomes" id="UP000006039">
    <property type="component" value="Unassembled WGS sequence"/>
</dbReference>
<feature type="transmembrane region" description="Helical" evidence="6">
    <location>
        <begin position="409"/>
        <end position="430"/>
    </location>
</feature>
<evidence type="ECO:0000256" key="5">
    <source>
        <dbReference type="SAM" id="MobiDB-lite"/>
    </source>
</evidence>
<dbReference type="GeneID" id="20346593"/>
<feature type="transmembrane region" description="Helical" evidence="6">
    <location>
        <begin position="189"/>
        <end position="208"/>
    </location>
</feature>
<dbReference type="FunFam" id="1.20.1250.20:FF:000354">
    <property type="entry name" value="MFS general substrate transporter"/>
    <property type="match status" value="1"/>
</dbReference>
<feature type="domain" description="Major facilitator superfamily (MFS) profile" evidence="7">
    <location>
        <begin position="155"/>
        <end position="576"/>
    </location>
</feature>
<feature type="transmembrane region" description="Helical" evidence="6">
    <location>
        <begin position="153"/>
        <end position="177"/>
    </location>
</feature>
<feature type="transmembrane region" description="Helical" evidence="6">
    <location>
        <begin position="478"/>
        <end position="501"/>
    </location>
</feature>
<feature type="compositionally biased region" description="Basic residues" evidence="5">
    <location>
        <begin position="579"/>
        <end position="591"/>
    </location>
</feature>
<dbReference type="InterPro" id="IPR036259">
    <property type="entry name" value="MFS_trans_sf"/>
</dbReference>
<reference evidence="8" key="2">
    <citation type="submission" date="2010-07" db="EMBL/GenBank/DDBJ databases">
        <authorList>
            <consortium name="The Broad Institute Genome Sequencing Platform"/>
            <consortium name="Broad Institute Genome Sequencing Center for Infectious Disease"/>
            <person name="Ma L.-J."/>
            <person name="Dead R."/>
            <person name="Young S."/>
            <person name="Zeng Q."/>
            <person name="Koehrsen M."/>
            <person name="Alvarado L."/>
            <person name="Berlin A."/>
            <person name="Chapman S.B."/>
            <person name="Chen Z."/>
            <person name="Freedman E."/>
            <person name="Gellesch M."/>
            <person name="Goldberg J."/>
            <person name="Griggs A."/>
            <person name="Gujja S."/>
            <person name="Heilman E.R."/>
            <person name="Heiman D."/>
            <person name="Hepburn T."/>
            <person name="Howarth C."/>
            <person name="Jen D."/>
            <person name="Larson L."/>
            <person name="Mehta T."/>
            <person name="Neiman D."/>
            <person name="Pearson M."/>
            <person name="Roberts A."/>
            <person name="Saif S."/>
            <person name="Shea T."/>
            <person name="Shenoy N."/>
            <person name="Sisk P."/>
            <person name="Stolte C."/>
            <person name="Sykes S."/>
            <person name="Walk T."/>
            <person name="White J."/>
            <person name="Yandava C."/>
            <person name="Haas B."/>
            <person name="Nusbaum C."/>
            <person name="Birren B."/>
        </authorList>
    </citation>
    <scope>NUCLEOTIDE SEQUENCE</scope>
    <source>
        <strain evidence="8">R3-111a-1</strain>
    </source>
</reference>
<feature type="transmembrane region" description="Helical" evidence="6">
    <location>
        <begin position="220"/>
        <end position="240"/>
    </location>
</feature>
<evidence type="ECO:0000313" key="8">
    <source>
        <dbReference type="EMBL" id="EJT76213.1"/>
    </source>
</evidence>
<evidence type="ECO:0000256" key="2">
    <source>
        <dbReference type="ARBA" id="ARBA00022692"/>
    </source>
</evidence>
<feature type="transmembrane region" description="Helical" evidence="6">
    <location>
        <begin position="279"/>
        <end position="304"/>
    </location>
</feature>
<dbReference type="EMBL" id="GL385397">
    <property type="protein sequence ID" value="EJT76213.1"/>
    <property type="molecule type" value="Genomic_DNA"/>
</dbReference>
<dbReference type="PANTHER" id="PTHR23502:SF64">
    <property type="entry name" value="TRANSPORTER, PUTATIVE (AFU_ORTHOLOGUE AFUA_3G11760)-RELATED"/>
    <property type="match status" value="1"/>
</dbReference>
<comment type="subcellular location">
    <subcellularLocation>
        <location evidence="1">Membrane</location>
        <topology evidence="1">Multi-pass membrane protein</topology>
    </subcellularLocation>
</comment>
<evidence type="ECO:0000313" key="10">
    <source>
        <dbReference type="Proteomes" id="UP000006039"/>
    </source>
</evidence>
<keyword evidence="10" id="KW-1185">Reference proteome</keyword>
<organism evidence="8">
    <name type="scientific">Gaeumannomyces tritici (strain R3-111a-1)</name>
    <name type="common">Wheat and barley take-all root rot fungus</name>
    <name type="synonym">Gaeumannomyces graminis var. tritici</name>
    <dbReference type="NCBI Taxonomy" id="644352"/>
    <lineage>
        <taxon>Eukaryota</taxon>
        <taxon>Fungi</taxon>
        <taxon>Dikarya</taxon>
        <taxon>Ascomycota</taxon>
        <taxon>Pezizomycotina</taxon>
        <taxon>Sordariomycetes</taxon>
        <taxon>Sordariomycetidae</taxon>
        <taxon>Magnaporthales</taxon>
        <taxon>Magnaporthaceae</taxon>
        <taxon>Gaeumannomyces</taxon>
    </lineage>
</organism>
<dbReference type="Pfam" id="PF07690">
    <property type="entry name" value="MFS_1"/>
    <property type="match status" value="1"/>
</dbReference>
<feature type="transmembrane region" description="Helical" evidence="6">
    <location>
        <begin position="451"/>
        <end position="472"/>
    </location>
</feature>
<feature type="transmembrane region" description="Helical" evidence="6">
    <location>
        <begin position="522"/>
        <end position="544"/>
    </location>
</feature>
<feature type="region of interest" description="Disordered" evidence="5">
    <location>
        <begin position="1"/>
        <end position="118"/>
    </location>
</feature>
<dbReference type="eggNOG" id="KOG0255">
    <property type="taxonomic scope" value="Eukaryota"/>
</dbReference>
<reference evidence="9" key="5">
    <citation type="submission" date="2018-04" db="UniProtKB">
        <authorList>
            <consortium name="EnsemblFungi"/>
        </authorList>
    </citation>
    <scope>IDENTIFICATION</scope>
    <source>
        <strain evidence="9">R3-111a-1</strain>
    </source>
</reference>
<evidence type="ECO:0000256" key="6">
    <source>
        <dbReference type="SAM" id="Phobius"/>
    </source>
</evidence>
<evidence type="ECO:0000256" key="3">
    <source>
        <dbReference type="ARBA" id="ARBA00022989"/>
    </source>
</evidence>
<dbReference type="STRING" id="644352.J3NXY0"/>
<dbReference type="GO" id="GO:0022857">
    <property type="term" value="F:transmembrane transporter activity"/>
    <property type="evidence" value="ECO:0007669"/>
    <property type="project" value="InterPro"/>
</dbReference>
<feature type="transmembrane region" description="Helical" evidence="6">
    <location>
        <begin position="310"/>
        <end position="329"/>
    </location>
</feature>